<evidence type="ECO:0000256" key="5">
    <source>
        <dbReference type="ARBA" id="ARBA00023128"/>
    </source>
</evidence>
<dbReference type="InterPro" id="IPR041569">
    <property type="entry name" value="AAA_lid_3"/>
</dbReference>
<evidence type="ECO:0000313" key="9">
    <source>
        <dbReference type="Proteomes" id="UP000320333"/>
    </source>
</evidence>
<keyword evidence="2" id="KW-0547">Nucleotide-binding</keyword>
<dbReference type="InterPro" id="IPR027417">
    <property type="entry name" value="P-loop_NTPase"/>
</dbReference>
<sequence>MLLARTRQLALREAHSKPVSATALRLSASGSVAYRTASPMTPSAATTSVMENSGMKGIAARLYSTLPNHSNSSSNPSSVFSDEPEKPMQAGGSPSSDTPAPVNPIHAHQPSHAFPHQNTLNPSSLVPSSALKNLTATALIASSLVFSATAKPAIALANPHPGAISMLEDAAKWTAEEIGADFVSVDYLDMVSFVENVKKDIASSESAQPPALPSSAIHPSSIIVSKPFSPSSYTPHKDASNNLSNAFDDFEDDEDFEEDEDEDSGHRDNSRGSGLFGNMINTSGPSGAIHNHFNHTFPITVKVVVDGKETPSDVSVGGTQDPATRTVVSNNNASSSLPADQFVASEKESILPLTMPASTISSASKPTSGRSRVRINIERPISASESSISAKAPYRLNADMWDRRHFLANPDRNHYNVELRSIHVEKVMQDLLQIILEKSVSIDKTTGEERKRRVVLYLKDTTDTLKVAQESGKRVLAGLLNLVRVARDTHKVPIVLIAGCSPSLFGDSSAGNAGSLTSLATSANPENALTLFELFDNTQFSRLFTEKVVSSGSSDIGSSNASSSSTSSSGSGTEPFSLVQSGHLFKTVLDNLAHVFEKIEVPPMVSVVAPCDISAASDSSTLSEDGKPQQQQQQVVVSPSWLRDATESLTKRHVELNWRVIQLCAQAQGIRFQSLVLEDLLMCASSNGDDVIKHRGRFPEEMDLLVSTLLGHSVWSLDRVRRFVGLAVGSQMMVGVGRVGESAQSSDGVNVDGRILVEVGVTHFIEALKVLKEETWGGLVFNATESAAIKAAAPALQNSETSDLSGKETEAEARNRRGGKDGDEGGSSLGITVDAAANGGAGSANPRTVTVAPIASLLSVSTSSTTGASAAVQVGGGTNVVDNSSEGAIQRLKANLKRKGIKLNTYESKMLSTVVTPASIPVEFSHLVLPPPTKLMLQTLVSLPLMRPDLFQTGILAKHSIAGVLMFGPPGTGKTLLAKAAAKSSGANFMAVALSDVFDKYVGEGEKNVRAIFTLARKLSPCVVFLDEVDALFGARRGGDVTSSKREIINEFMSEWDGLNSNNKGVIVLGATNRPFDLDDAILRRMPRRILKDQRKQILQVHLQDEQLENTVDLADLAKRTNLYSGSDLKNVCISAALAAVKESLVRESMVATSTVDAVSQISSNEIMKRLESLDDWKTIVDTSASSRPAAVAGVSKRVLSMVHFEVALKEVPPSLTDEMQTLIELRKWDDMYGDAGASGGKKKARGKKGWGFQEVL</sequence>
<dbReference type="Proteomes" id="UP000320333">
    <property type="component" value="Unassembled WGS sequence"/>
</dbReference>
<keyword evidence="3" id="KW-1000">Mitochondrion outer membrane</keyword>
<feature type="compositionally biased region" description="Acidic residues" evidence="6">
    <location>
        <begin position="248"/>
        <end position="263"/>
    </location>
</feature>
<name>A0A507F5M5_9FUNG</name>
<feature type="compositionally biased region" description="Polar residues" evidence="6">
    <location>
        <begin position="317"/>
        <end position="332"/>
    </location>
</feature>
<comment type="subcellular location">
    <subcellularLocation>
        <location evidence="1">Mitochondrion outer membrane</location>
        <topology evidence="1">Single-pass membrane protein</topology>
    </subcellularLocation>
</comment>
<dbReference type="PANTHER" id="PTHR45644:SF56">
    <property type="entry name" value="AAA ATPASE, PUTATIVE (AFU_ORTHOLOGUE AFUA_2G12920)-RELATED"/>
    <property type="match status" value="1"/>
</dbReference>
<feature type="compositionally biased region" description="Basic and acidic residues" evidence="6">
    <location>
        <begin position="805"/>
        <end position="823"/>
    </location>
</feature>
<dbReference type="AlphaFoldDB" id="A0A507F5M5"/>
<dbReference type="InterPro" id="IPR003593">
    <property type="entry name" value="AAA+_ATPase"/>
</dbReference>
<feature type="region of interest" description="Disordered" evidence="6">
    <location>
        <begin position="65"/>
        <end position="121"/>
    </location>
</feature>
<reference evidence="8 9" key="1">
    <citation type="journal article" date="2019" name="Sci. Rep.">
        <title>Comparative genomics of chytrid fungi reveal insights into the obligate biotrophic and pathogenic lifestyle of Synchytrium endobioticum.</title>
        <authorList>
            <person name="van de Vossenberg B.T.L.H."/>
            <person name="Warris S."/>
            <person name="Nguyen H.D.T."/>
            <person name="van Gent-Pelzer M.P.E."/>
            <person name="Joly D.L."/>
            <person name="van de Geest H.C."/>
            <person name="Bonants P.J.M."/>
            <person name="Smith D.S."/>
            <person name="Levesque C.A."/>
            <person name="van der Lee T.A.J."/>
        </authorList>
    </citation>
    <scope>NUCLEOTIDE SEQUENCE [LARGE SCALE GENOMIC DNA]</scope>
    <source>
        <strain evidence="8 9">CBS 675.73</strain>
    </source>
</reference>
<feature type="region of interest" description="Disordered" evidence="6">
    <location>
        <begin position="312"/>
        <end position="332"/>
    </location>
</feature>
<dbReference type="GO" id="GO:0016887">
    <property type="term" value="F:ATP hydrolysis activity"/>
    <property type="evidence" value="ECO:0007669"/>
    <property type="project" value="InterPro"/>
</dbReference>
<dbReference type="Pfam" id="PF17862">
    <property type="entry name" value="AAA_lid_3"/>
    <property type="match status" value="1"/>
</dbReference>
<evidence type="ECO:0000256" key="6">
    <source>
        <dbReference type="SAM" id="MobiDB-lite"/>
    </source>
</evidence>
<feature type="compositionally biased region" description="Polar residues" evidence="6">
    <location>
        <begin position="228"/>
        <end position="245"/>
    </location>
</feature>
<dbReference type="OrthoDB" id="39734at2759"/>
<feature type="region of interest" description="Disordered" evidence="6">
    <location>
        <begin position="618"/>
        <end position="637"/>
    </location>
</feature>
<evidence type="ECO:0000256" key="3">
    <source>
        <dbReference type="ARBA" id="ARBA00022787"/>
    </source>
</evidence>
<dbReference type="GO" id="GO:0005741">
    <property type="term" value="C:mitochondrial outer membrane"/>
    <property type="evidence" value="ECO:0007669"/>
    <property type="project" value="UniProtKB-SubCell"/>
</dbReference>
<proteinExistence type="predicted"/>
<dbReference type="EMBL" id="QEAP01000249">
    <property type="protein sequence ID" value="TPX71589.1"/>
    <property type="molecule type" value="Genomic_DNA"/>
</dbReference>
<accession>A0A507F5M5</accession>
<feature type="region of interest" description="Disordered" evidence="6">
    <location>
        <begin position="1237"/>
        <end position="1257"/>
    </location>
</feature>
<feature type="region of interest" description="Disordered" evidence="6">
    <location>
        <begin position="551"/>
        <end position="574"/>
    </location>
</feature>
<organism evidence="8 9">
    <name type="scientific">Chytriomyces confervae</name>
    <dbReference type="NCBI Taxonomy" id="246404"/>
    <lineage>
        <taxon>Eukaryota</taxon>
        <taxon>Fungi</taxon>
        <taxon>Fungi incertae sedis</taxon>
        <taxon>Chytridiomycota</taxon>
        <taxon>Chytridiomycota incertae sedis</taxon>
        <taxon>Chytridiomycetes</taxon>
        <taxon>Chytridiales</taxon>
        <taxon>Chytriomycetaceae</taxon>
        <taxon>Chytriomyces</taxon>
    </lineage>
</organism>
<keyword evidence="4" id="KW-0067">ATP-binding</keyword>
<dbReference type="STRING" id="246404.A0A507F5M5"/>
<dbReference type="GO" id="GO:0005524">
    <property type="term" value="F:ATP binding"/>
    <property type="evidence" value="ECO:0007669"/>
    <property type="project" value="UniProtKB-KW"/>
</dbReference>
<dbReference type="SUPFAM" id="SSF52540">
    <property type="entry name" value="P-loop containing nucleoside triphosphate hydrolases"/>
    <property type="match status" value="1"/>
</dbReference>
<dbReference type="Gene3D" id="1.10.8.60">
    <property type="match status" value="1"/>
</dbReference>
<dbReference type="InterPro" id="IPR051701">
    <property type="entry name" value="Mito_OM_Translocase_MSP1"/>
</dbReference>
<feature type="domain" description="AAA+ ATPase" evidence="7">
    <location>
        <begin position="960"/>
        <end position="1097"/>
    </location>
</feature>
<dbReference type="Gene3D" id="3.40.50.300">
    <property type="entry name" value="P-loop containing nucleotide triphosphate hydrolases"/>
    <property type="match status" value="1"/>
</dbReference>
<evidence type="ECO:0000313" key="8">
    <source>
        <dbReference type="EMBL" id="TPX71589.1"/>
    </source>
</evidence>
<dbReference type="InterPro" id="IPR003959">
    <property type="entry name" value="ATPase_AAA_core"/>
</dbReference>
<protein>
    <recommendedName>
        <fullName evidence="7">AAA+ ATPase domain-containing protein</fullName>
    </recommendedName>
</protein>
<feature type="compositionally biased region" description="Low complexity" evidence="6">
    <location>
        <begin position="551"/>
        <end position="572"/>
    </location>
</feature>
<evidence type="ECO:0000256" key="4">
    <source>
        <dbReference type="ARBA" id="ARBA00022840"/>
    </source>
</evidence>
<dbReference type="PROSITE" id="PS00674">
    <property type="entry name" value="AAA"/>
    <property type="match status" value="1"/>
</dbReference>
<dbReference type="Pfam" id="PF00004">
    <property type="entry name" value="AAA"/>
    <property type="match status" value="1"/>
</dbReference>
<feature type="compositionally biased region" description="Low complexity" evidence="6">
    <location>
        <begin position="65"/>
        <end position="81"/>
    </location>
</feature>
<dbReference type="SMART" id="SM00382">
    <property type="entry name" value="AAA"/>
    <property type="match status" value="1"/>
</dbReference>
<evidence type="ECO:0000259" key="7">
    <source>
        <dbReference type="SMART" id="SM00382"/>
    </source>
</evidence>
<feature type="region of interest" description="Disordered" evidence="6">
    <location>
        <begin position="794"/>
        <end position="833"/>
    </location>
</feature>
<evidence type="ECO:0000256" key="1">
    <source>
        <dbReference type="ARBA" id="ARBA00004572"/>
    </source>
</evidence>
<comment type="caution">
    <text evidence="8">The sequence shown here is derived from an EMBL/GenBank/DDBJ whole genome shotgun (WGS) entry which is preliminary data.</text>
</comment>
<keyword evidence="9" id="KW-1185">Reference proteome</keyword>
<dbReference type="InterPro" id="IPR003960">
    <property type="entry name" value="ATPase_AAA_CS"/>
</dbReference>
<gene>
    <name evidence="8" type="ORF">CcCBS67573_g06155</name>
</gene>
<keyword evidence="5" id="KW-0496">Mitochondrion</keyword>
<dbReference type="PANTHER" id="PTHR45644">
    <property type="entry name" value="AAA ATPASE, PUTATIVE (AFU_ORTHOLOGUE AFUA_2G12920)-RELATED-RELATED"/>
    <property type="match status" value="1"/>
</dbReference>
<evidence type="ECO:0000256" key="2">
    <source>
        <dbReference type="ARBA" id="ARBA00022741"/>
    </source>
</evidence>
<feature type="region of interest" description="Disordered" evidence="6">
    <location>
        <begin position="228"/>
        <end position="280"/>
    </location>
</feature>
<keyword evidence="3" id="KW-0472">Membrane</keyword>